<dbReference type="PANTHER" id="PTHR33418">
    <property type="entry name" value="HELICASE-ASSOCIATED"/>
    <property type="match status" value="1"/>
</dbReference>
<dbReference type="SUPFAM" id="SSF52540">
    <property type="entry name" value="P-loop containing nucleoside triphosphate hydrolases"/>
    <property type="match status" value="1"/>
</dbReference>
<reference evidence="3 4" key="1">
    <citation type="journal article" date="2019" name="Emerg. Microbes Infect.">
        <title>Comprehensive subspecies identification of 175 nontuberculous mycobacteria species based on 7547 genomic profiles.</title>
        <authorList>
            <person name="Matsumoto Y."/>
            <person name="Kinjo T."/>
            <person name="Motooka D."/>
            <person name="Nabeya D."/>
            <person name="Jung N."/>
            <person name="Uechi K."/>
            <person name="Horii T."/>
            <person name="Iida T."/>
            <person name="Fujita J."/>
            <person name="Nakamura S."/>
        </authorList>
    </citation>
    <scope>NUCLEOTIDE SEQUENCE [LARGE SCALE GENOMIC DNA]</scope>
    <source>
        <strain evidence="3 4">JCM 17783</strain>
    </source>
</reference>
<name>A0A7I7Q4N5_9MYCO</name>
<dbReference type="Proteomes" id="UP000467130">
    <property type="component" value="Chromosome"/>
</dbReference>
<evidence type="ECO:0000259" key="2">
    <source>
        <dbReference type="PROSITE" id="PS51194"/>
    </source>
</evidence>
<dbReference type="Gene3D" id="3.40.50.300">
    <property type="entry name" value="P-loop containing nucleotide triphosphate hydrolases"/>
    <property type="match status" value="2"/>
</dbReference>
<dbReference type="Gene3D" id="6.10.140.530">
    <property type="match status" value="9"/>
</dbReference>
<dbReference type="PROSITE" id="PS51192">
    <property type="entry name" value="HELICASE_ATP_BIND_1"/>
    <property type="match status" value="1"/>
</dbReference>
<organism evidence="3 4">
    <name type="scientific">Mycobacterium stomatepiae</name>
    <dbReference type="NCBI Taxonomy" id="470076"/>
    <lineage>
        <taxon>Bacteria</taxon>
        <taxon>Bacillati</taxon>
        <taxon>Actinomycetota</taxon>
        <taxon>Actinomycetes</taxon>
        <taxon>Mycobacteriales</taxon>
        <taxon>Mycobacteriaceae</taxon>
        <taxon>Mycobacterium</taxon>
        <taxon>Mycobacterium simiae complex</taxon>
    </lineage>
</organism>
<dbReference type="InterPro" id="IPR006935">
    <property type="entry name" value="Helicase/UvrB_N"/>
</dbReference>
<evidence type="ECO:0000313" key="3">
    <source>
        <dbReference type="EMBL" id="BBY21305.1"/>
    </source>
</evidence>
<evidence type="ECO:0008006" key="5">
    <source>
        <dbReference type="Google" id="ProtNLM"/>
    </source>
</evidence>
<dbReference type="Pfam" id="PF04851">
    <property type="entry name" value="ResIII"/>
    <property type="match status" value="1"/>
</dbReference>
<dbReference type="InterPro" id="IPR027417">
    <property type="entry name" value="P-loop_NTPase"/>
</dbReference>
<dbReference type="GO" id="GO:0003677">
    <property type="term" value="F:DNA binding"/>
    <property type="evidence" value="ECO:0007669"/>
    <property type="project" value="InterPro"/>
</dbReference>
<protein>
    <recommendedName>
        <fullName evidence="5">Helicase</fullName>
    </recommendedName>
</protein>
<gene>
    <name evidence="3" type="ORF">MSTO_15100</name>
</gene>
<dbReference type="Pfam" id="PF00271">
    <property type="entry name" value="Helicase_C"/>
    <property type="match status" value="1"/>
</dbReference>
<dbReference type="SUPFAM" id="SSF52980">
    <property type="entry name" value="Restriction endonuclease-like"/>
    <property type="match status" value="1"/>
</dbReference>
<dbReference type="Pfam" id="PF13156">
    <property type="entry name" value="Mrr_cat_2"/>
    <property type="match status" value="1"/>
</dbReference>
<dbReference type="KEGG" id="msto:MSTO_15100"/>
<dbReference type="SMART" id="SM00487">
    <property type="entry name" value="DEXDc"/>
    <property type="match status" value="1"/>
</dbReference>
<accession>A0A7I7Q4N5</accession>
<dbReference type="InterPro" id="IPR005114">
    <property type="entry name" value="Helicase_assoc"/>
</dbReference>
<keyword evidence="4" id="KW-1185">Reference proteome</keyword>
<dbReference type="InterPro" id="IPR014001">
    <property type="entry name" value="Helicase_ATP-bd"/>
</dbReference>
<sequence>MSLPSYASTSIPAVATFSDLFARLDPDPRVRGKQFERICQWFLTNDPVYKHELRRVWLWNEWTGRWGGDAGIDLVAEDRTGNLWAIQAKAYDPAYRVTKRDVNTFLAESGREVFTFRMLIATTNLIDRIGKRTIQDQEKRVSFFRLNDLQAADVDWPASPTALRAPRPRKPARPHDYQREAIKKVVKGFGSADRGQLIMACGTGKTLTALFIREKLAAERTLVLVPSLSLLKQTLNVWRANCAAEFVSLPVCSDDTVARDNDVALEHTSDLCVPVKTDPSEIAAFLRRRSGPQVVFATYQSSPQIAKAFTLGRVPSFDLVVADEAHRCAGPVSSDFATVLDPMEIKAKRRLFMTATPRYFTGRVLKAAEEAEFEYASMDDEGRFGEVFHRLGFGEAINRDLLTDYQVAIVSVDDATYLEWAKKGVLVTRDGVKVTDAASLAGQIGLMKAIRKYDLHRVISFHSRVKRAREFAASMPDVLAWMPSRQRPKGELWSRYASGEMPAGDRYVLLQHLGRLDDDDRGLLANARCLAEGVDVPTLDGVAFIDPRRSEVDIVQAVGRAIRKSDEKKVGTIVIPVFVDTYADPEIALNSSVFKPVWDVVRARRAHDEELGRQLDELRRELGRKGGSPRLPDKIHVDLPNAIGRDFSNAFDARLVEETSAPWEFWYGLLEQFTKEHGHARVPRGYSSDSYKLDNWVTNQRAFRRRGVLSEERQQRLEQLPGWAWDPHDEQWEQTFRSLRDFVAANGHARAPRSNDQLGAWVQAQRQKFAKGTLESDRQRRLESLAGWTWDPYDYQWATGFALLVKYVRVHGNARVPRAYRVDDFNLGWWVSTQRQKFGKGSLDGDRRRRLEAIAGWSWDPFMEQWEEGFAHLADYVGVYGNARVPSGGTYEGFPLGRWVSRQRVAHTKGELTTDRIARLESLFGWAWDDIAARWEEGFNHLLAYVAERGSARVPFSYRSPDGLRLGQWINVQRNAYAAGTLTDDRRERLEQLKGWSWNSRLQLWEDGYAALRRYVDEFGDARVQYQCVYEGFKLGIWVTTQRRAYTTGKLERERQERLSQLPGWMWDVKDEQWEEGFAHLVEFVERTGTARMPVKYIDESGFALGAWANSQRQLRNRDDLDPARVKRLEALPGWSWHTKNDAWDEKFSLLMEYASEHGNVNVPSAYVFKGVALGSWAAVQRSAAAAGRLDPDRYRRLDALPGWVWDTFDARWEDSFAKLLKYVEREGTSFVPQSCKLDGFALGGWVSVQRSKNAAGELSEDRKRRLEALPGWMWDVKGEQWEGAFALLQRYAKAEGNPDVPGGRVFEG</sequence>
<dbReference type="GO" id="GO:0005524">
    <property type="term" value="F:ATP binding"/>
    <property type="evidence" value="ECO:0007669"/>
    <property type="project" value="InterPro"/>
</dbReference>
<dbReference type="InterPro" id="IPR011335">
    <property type="entry name" value="Restrct_endonuc-II-like"/>
</dbReference>
<proteinExistence type="predicted"/>
<dbReference type="PROSITE" id="PS51194">
    <property type="entry name" value="HELICASE_CTER"/>
    <property type="match status" value="1"/>
</dbReference>
<dbReference type="EMBL" id="AP022587">
    <property type="protein sequence ID" value="BBY21305.1"/>
    <property type="molecule type" value="Genomic_DNA"/>
</dbReference>
<dbReference type="InterPro" id="IPR001650">
    <property type="entry name" value="Helicase_C-like"/>
</dbReference>
<feature type="domain" description="Helicase ATP-binding" evidence="1">
    <location>
        <begin position="186"/>
        <end position="375"/>
    </location>
</feature>
<dbReference type="PANTHER" id="PTHR33418:SF1">
    <property type="entry name" value="HELICASE-ASSOCIATED DOMAIN-CONTAINING PROTEIN"/>
    <property type="match status" value="1"/>
</dbReference>
<dbReference type="CDD" id="cd18785">
    <property type="entry name" value="SF2_C"/>
    <property type="match status" value="1"/>
</dbReference>
<dbReference type="InterPro" id="IPR039442">
    <property type="entry name" value="Mrr-like_dom"/>
</dbReference>
<dbReference type="Pfam" id="PF03457">
    <property type="entry name" value="HA"/>
    <property type="match status" value="9"/>
</dbReference>
<dbReference type="GO" id="GO:0016787">
    <property type="term" value="F:hydrolase activity"/>
    <property type="evidence" value="ECO:0007669"/>
    <property type="project" value="InterPro"/>
</dbReference>
<feature type="domain" description="Helicase C-terminal" evidence="2">
    <location>
        <begin position="445"/>
        <end position="619"/>
    </location>
</feature>
<evidence type="ECO:0000259" key="1">
    <source>
        <dbReference type="PROSITE" id="PS51192"/>
    </source>
</evidence>
<dbReference type="CDD" id="cd22333">
    <property type="entry name" value="LlaBIII_nuclease-like"/>
    <property type="match status" value="1"/>
</dbReference>
<evidence type="ECO:0000313" key="4">
    <source>
        <dbReference type="Proteomes" id="UP000467130"/>
    </source>
</evidence>